<sequence length="148" mass="15886">MNLSHRNHQRGLSAIEFVIAMPIVFILLAAVIELGIALVKYQTLTKLVQFGARYGVSQVYNTTGAQVADTAQIKCAVVTGSTSDMSADCGNSTNKPLPSLNLADVSVSQTGDYLYVTAIYRYSPLLNFGVVTSDYTLDLSASALMRAK</sequence>
<dbReference type="AlphaFoldDB" id="A0A3N9THP4"/>
<evidence type="ECO:0000313" key="3">
    <source>
        <dbReference type="EMBL" id="RQW63025.1"/>
    </source>
</evidence>
<evidence type="ECO:0000313" key="4">
    <source>
        <dbReference type="Proteomes" id="UP000281112"/>
    </source>
</evidence>
<keyword evidence="1" id="KW-0812">Transmembrane</keyword>
<evidence type="ECO:0000256" key="1">
    <source>
        <dbReference type="SAM" id="Phobius"/>
    </source>
</evidence>
<keyword evidence="1" id="KW-1133">Transmembrane helix</keyword>
<organism evidence="3 4">
    <name type="scientific">Vibrio viridaestus</name>
    <dbReference type="NCBI Taxonomy" id="2487322"/>
    <lineage>
        <taxon>Bacteria</taxon>
        <taxon>Pseudomonadati</taxon>
        <taxon>Pseudomonadota</taxon>
        <taxon>Gammaproteobacteria</taxon>
        <taxon>Vibrionales</taxon>
        <taxon>Vibrionaceae</taxon>
        <taxon>Vibrio</taxon>
    </lineage>
</organism>
<gene>
    <name evidence="3" type="ORF">EES38_11965</name>
</gene>
<keyword evidence="4" id="KW-1185">Reference proteome</keyword>
<feature type="domain" description="TadE-like" evidence="2">
    <location>
        <begin position="11"/>
        <end position="53"/>
    </location>
</feature>
<proteinExistence type="predicted"/>
<dbReference type="RefSeq" id="WP_124937423.1">
    <property type="nucleotide sequence ID" value="NZ_RJVQ01000004.1"/>
</dbReference>
<name>A0A3N9THP4_9VIBR</name>
<reference evidence="3 4" key="1">
    <citation type="submission" date="2018-11" db="EMBL/GenBank/DDBJ databases">
        <title>Vibrio LJC006 sp. nov., isolated from seawater during the bloom of the enteromorpha.</title>
        <authorList>
            <person name="Liang J."/>
        </authorList>
    </citation>
    <scope>NUCLEOTIDE SEQUENCE [LARGE SCALE GENOMIC DNA]</scope>
    <source>
        <strain evidence="3 4">LJC006</strain>
    </source>
</reference>
<comment type="caution">
    <text evidence="3">The sequence shown here is derived from an EMBL/GenBank/DDBJ whole genome shotgun (WGS) entry which is preliminary data.</text>
</comment>
<dbReference type="EMBL" id="RJVQ01000004">
    <property type="protein sequence ID" value="RQW63025.1"/>
    <property type="molecule type" value="Genomic_DNA"/>
</dbReference>
<protein>
    <submittedName>
        <fullName evidence="3">Pilus assembly protein</fullName>
    </submittedName>
</protein>
<evidence type="ECO:0000259" key="2">
    <source>
        <dbReference type="Pfam" id="PF07811"/>
    </source>
</evidence>
<feature type="transmembrane region" description="Helical" evidence="1">
    <location>
        <begin position="12"/>
        <end position="39"/>
    </location>
</feature>
<dbReference type="InterPro" id="IPR012495">
    <property type="entry name" value="TadE-like_dom"/>
</dbReference>
<keyword evidence="1" id="KW-0472">Membrane</keyword>
<dbReference type="Proteomes" id="UP000281112">
    <property type="component" value="Unassembled WGS sequence"/>
</dbReference>
<dbReference type="Pfam" id="PF07811">
    <property type="entry name" value="TadE"/>
    <property type="match status" value="1"/>
</dbReference>
<accession>A0A3N9THP4</accession>
<dbReference type="OrthoDB" id="5906122at2"/>